<reference evidence="2 3" key="1">
    <citation type="submission" date="2020-08" db="EMBL/GenBank/DDBJ databases">
        <title>Sequencing the genomes of 1000 actinobacteria strains.</title>
        <authorList>
            <person name="Klenk H.-P."/>
        </authorList>
    </citation>
    <scope>NUCLEOTIDE SEQUENCE [LARGE SCALE GENOMIC DNA]</scope>
    <source>
        <strain evidence="2 3">DSM 20419</strain>
    </source>
</reference>
<dbReference type="AlphaFoldDB" id="A0A7W4URA7"/>
<comment type="caution">
    <text evidence="2">The sequence shown here is derived from an EMBL/GenBank/DDBJ whole genome shotgun (WGS) entry which is preliminary data.</text>
</comment>
<evidence type="ECO:0000256" key="1">
    <source>
        <dbReference type="SAM" id="Phobius"/>
    </source>
</evidence>
<evidence type="ECO:0000313" key="3">
    <source>
        <dbReference type="Proteomes" id="UP000545286"/>
    </source>
</evidence>
<dbReference type="EMBL" id="JACHWJ010000004">
    <property type="protein sequence ID" value="MBB2958572.1"/>
    <property type="molecule type" value="Genomic_DNA"/>
</dbReference>
<accession>A0A7W4URA7</accession>
<feature type="transmembrane region" description="Helical" evidence="1">
    <location>
        <begin position="44"/>
        <end position="62"/>
    </location>
</feature>
<feature type="transmembrane region" description="Helical" evidence="1">
    <location>
        <begin position="20"/>
        <end position="38"/>
    </location>
</feature>
<sequence length="727" mass="77058">MTSALQLRQAKRSAPARSALAWIAIVTALAYVLSLVSGFGAVRVGAGIAFLFVGLGAAVWAHGPRFSAQSRVTLAVVTGPTVLVLGSMLMMSTTLWAPTPVAAVLAVAAAASGVIALFRARRDRALHTSWSARRAAGEGPDVASGAAPIVLMVIAILGAALCITTVVVTGPTEPQFGGFLPVLGVPWAIGFLAVLLSLVFARRSTELSSAVSAIALLVVVMLTTALLYEGPRSPSTVKHVDLVDQILSTHTTNSSVGVYNGWPGFFSSIAWVAEASGIEDVVAFARFWPLIVGLIRIVVLREFLGRIVRDPRAAWIAVGFCVLVDTIGADYFSPQSLGYCFAFAIVAAVMSSASARAKIAMILPVSCALAMTHQLSPYIVGLMVAVLVAFRVVKPWWLPALVLVPAIVWTLMHSGAVGAVLNFSEFGRAGNFLPPRTVESDPLVRMAEVSWSIYGMVGGILLLVLAAGWVILERMLDALLRRGRQREDRPPLSLGLAATATTATGLIILVLTPYGQEGIFRAALFGIPWLAGLAVGAFSIGAKWPRRTGLVAFTLALALCWLPAYSALDRIHYVHPSDIEAINLVTDDVNGEGDGPITLLLGEGDLPTSPRTKDENVDFVERLELGLPVQNLGADASMDVYAADLTRSLDGYVGPFEADVPVYALWSPAQSGFGEAYALQTESQFAELRDALGRTGYWKTVFDKSGTVVFQLDVGAYRAWEAANTGT</sequence>
<dbReference type="RefSeq" id="WP_183625744.1">
    <property type="nucleotide sequence ID" value="NZ_JACHWJ010000004.1"/>
</dbReference>
<feature type="transmembrane region" description="Helical" evidence="1">
    <location>
        <begin position="142"/>
        <end position="167"/>
    </location>
</feature>
<feature type="transmembrane region" description="Helical" evidence="1">
    <location>
        <begin position="451"/>
        <end position="472"/>
    </location>
</feature>
<dbReference type="Proteomes" id="UP000545286">
    <property type="component" value="Unassembled WGS sequence"/>
</dbReference>
<keyword evidence="1" id="KW-0472">Membrane</keyword>
<keyword evidence="3" id="KW-1185">Reference proteome</keyword>
<feature type="transmembrane region" description="Helical" evidence="1">
    <location>
        <begin position="313"/>
        <end position="332"/>
    </location>
</feature>
<organism evidence="2 3">
    <name type="scientific">Pseudoclavibacter helvolus</name>
    <dbReference type="NCBI Taxonomy" id="255205"/>
    <lineage>
        <taxon>Bacteria</taxon>
        <taxon>Bacillati</taxon>
        <taxon>Actinomycetota</taxon>
        <taxon>Actinomycetes</taxon>
        <taxon>Micrococcales</taxon>
        <taxon>Microbacteriaceae</taxon>
        <taxon>Pseudoclavibacter</taxon>
    </lineage>
</organism>
<feature type="transmembrane region" description="Helical" evidence="1">
    <location>
        <begin position="518"/>
        <end position="538"/>
    </location>
</feature>
<keyword evidence="1" id="KW-0812">Transmembrane</keyword>
<evidence type="ECO:0000313" key="2">
    <source>
        <dbReference type="EMBL" id="MBB2958572.1"/>
    </source>
</evidence>
<feature type="transmembrane region" description="Helical" evidence="1">
    <location>
        <begin position="74"/>
        <end position="96"/>
    </location>
</feature>
<feature type="transmembrane region" description="Helical" evidence="1">
    <location>
        <begin position="400"/>
        <end position="423"/>
    </location>
</feature>
<proteinExistence type="predicted"/>
<feature type="transmembrane region" description="Helical" evidence="1">
    <location>
        <begin position="492"/>
        <end position="512"/>
    </location>
</feature>
<feature type="transmembrane region" description="Helical" evidence="1">
    <location>
        <begin position="207"/>
        <end position="228"/>
    </location>
</feature>
<protein>
    <recommendedName>
        <fullName evidence="4">Glycosyltransferase RgtA/B/C/D-like domain-containing protein</fullName>
    </recommendedName>
</protein>
<feature type="transmembrane region" description="Helical" evidence="1">
    <location>
        <begin position="102"/>
        <end position="121"/>
    </location>
</feature>
<gene>
    <name evidence="2" type="ORF">FHX72_002718</name>
</gene>
<evidence type="ECO:0008006" key="4">
    <source>
        <dbReference type="Google" id="ProtNLM"/>
    </source>
</evidence>
<feature type="transmembrane region" description="Helical" evidence="1">
    <location>
        <begin position="179"/>
        <end position="200"/>
    </location>
</feature>
<keyword evidence="1" id="KW-1133">Transmembrane helix</keyword>
<feature type="transmembrane region" description="Helical" evidence="1">
    <location>
        <begin position="375"/>
        <end position="393"/>
    </location>
</feature>
<feature type="transmembrane region" description="Helical" evidence="1">
    <location>
        <begin position="550"/>
        <end position="568"/>
    </location>
</feature>
<name>A0A7W4URA7_9MICO</name>